<dbReference type="STRING" id="180088.A0A1J8RIL4"/>
<gene>
    <name evidence="1" type="ORF">AZE42_12968</name>
</gene>
<protein>
    <recommendedName>
        <fullName evidence="3">DDE Tnp4 domain-containing protein</fullName>
    </recommendedName>
</protein>
<keyword evidence="2" id="KW-1185">Reference proteome</keyword>
<dbReference type="AlphaFoldDB" id="A0A1J8RIL4"/>
<comment type="caution">
    <text evidence="1">The sequence shown here is derived from an EMBL/GenBank/DDBJ whole genome shotgun (WGS) entry which is preliminary data.</text>
</comment>
<dbReference type="Proteomes" id="UP000183567">
    <property type="component" value="Unassembled WGS sequence"/>
</dbReference>
<accession>A0A1J8RIL4</accession>
<evidence type="ECO:0008006" key="3">
    <source>
        <dbReference type="Google" id="ProtNLM"/>
    </source>
</evidence>
<name>A0A1J8RIL4_9AGAM</name>
<sequence length="61" mass="6850">MVTILAQHDQFVCFPTLDSQDAENARCFVESRTCPEWRNGIFAVDGSTIDLHAKPGFHAVR</sequence>
<proteinExistence type="predicted"/>
<reference evidence="1 2" key="1">
    <citation type="submission" date="2016-03" db="EMBL/GenBank/DDBJ databases">
        <title>Comparative genomics of the ectomycorrhizal sister species Rhizopogon vinicolor and Rhizopogon vesiculosus (Basidiomycota: Boletales) reveals a divergence of the mating type B locus.</title>
        <authorList>
            <person name="Mujic A.B."/>
            <person name="Kuo A."/>
            <person name="Tritt A."/>
            <person name="Lipzen A."/>
            <person name="Chen C."/>
            <person name="Johnson J."/>
            <person name="Sharma A."/>
            <person name="Barry K."/>
            <person name="Grigoriev I.V."/>
            <person name="Spatafora J.W."/>
        </authorList>
    </citation>
    <scope>NUCLEOTIDE SEQUENCE [LARGE SCALE GENOMIC DNA]</scope>
    <source>
        <strain evidence="1 2">AM-OR11-056</strain>
    </source>
</reference>
<dbReference type="EMBL" id="LVVM01000054">
    <property type="protein sequence ID" value="OJA21650.1"/>
    <property type="molecule type" value="Genomic_DNA"/>
</dbReference>
<evidence type="ECO:0000313" key="1">
    <source>
        <dbReference type="EMBL" id="OJA21650.1"/>
    </source>
</evidence>
<dbReference type="OrthoDB" id="2687688at2759"/>
<evidence type="ECO:0000313" key="2">
    <source>
        <dbReference type="Proteomes" id="UP000183567"/>
    </source>
</evidence>
<organism evidence="1 2">
    <name type="scientific">Rhizopogon vesiculosus</name>
    <dbReference type="NCBI Taxonomy" id="180088"/>
    <lineage>
        <taxon>Eukaryota</taxon>
        <taxon>Fungi</taxon>
        <taxon>Dikarya</taxon>
        <taxon>Basidiomycota</taxon>
        <taxon>Agaricomycotina</taxon>
        <taxon>Agaricomycetes</taxon>
        <taxon>Agaricomycetidae</taxon>
        <taxon>Boletales</taxon>
        <taxon>Suillineae</taxon>
        <taxon>Rhizopogonaceae</taxon>
        <taxon>Rhizopogon</taxon>
    </lineage>
</organism>